<name>A0A9P4H076_9PLEO</name>
<dbReference type="OrthoDB" id="3641178at2759"/>
<keyword evidence="3" id="KW-1185">Reference proteome</keyword>
<sequence>MLIEARWDEWRQKMQAVKEMYMSRHYTQCIKFGERLLAEVKIEIHPLHLAYLNFYMALSHDTLAREATLKNRFKELSLAEKHYTAAIAALSPSRTPQPNNDEPSSPVSTASEEETIWKFRRSSNAGSMDSTNSSTSSATLYSADMDYTPKGLGRYAFPQPPREFGENLTSPTLLSRHNPIITITPERPQTPEEYQFAADTAAFVGMVRGHLANVLDMKRKTSVPSVRFNFPTPRASPAMSKPRSDHLFDDDSDALEVVRRNRRSLRFRPRFDPSSVQQLCNEALAELH</sequence>
<feature type="region of interest" description="Disordered" evidence="1">
    <location>
        <begin position="90"/>
        <end position="113"/>
    </location>
</feature>
<dbReference type="Proteomes" id="UP000799777">
    <property type="component" value="Unassembled WGS sequence"/>
</dbReference>
<evidence type="ECO:0000313" key="3">
    <source>
        <dbReference type="Proteomes" id="UP000799777"/>
    </source>
</evidence>
<accession>A0A9P4H076</accession>
<evidence type="ECO:0000256" key="1">
    <source>
        <dbReference type="SAM" id="MobiDB-lite"/>
    </source>
</evidence>
<organism evidence="2 3">
    <name type="scientific">Setomelanomma holmii</name>
    <dbReference type="NCBI Taxonomy" id="210430"/>
    <lineage>
        <taxon>Eukaryota</taxon>
        <taxon>Fungi</taxon>
        <taxon>Dikarya</taxon>
        <taxon>Ascomycota</taxon>
        <taxon>Pezizomycotina</taxon>
        <taxon>Dothideomycetes</taxon>
        <taxon>Pleosporomycetidae</taxon>
        <taxon>Pleosporales</taxon>
        <taxon>Pleosporineae</taxon>
        <taxon>Phaeosphaeriaceae</taxon>
        <taxon>Setomelanomma</taxon>
    </lineage>
</organism>
<dbReference type="EMBL" id="ML978271">
    <property type="protein sequence ID" value="KAF2025225.1"/>
    <property type="molecule type" value="Genomic_DNA"/>
</dbReference>
<proteinExistence type="predicted"/>
<reference evidence="2" key="1">
    <citation type="journal article" date="2020" name="Stud. Mycol.">
        <title>101 Dothideomycetes genomes: a test case for predicting lifestyles and emergence of pathogens.</title>
        <authorList>
            <person name="Haridas S."/>
            <person name="Albert R."/>
            <person name="Binder M."/>
            <person name="Bloem J."/>
            <person name="Labutti K."/>
            <person name="Salamov A."/>
            <person name="Andreopoulos B."/>
            <person name="Baker S."/>
            <person name="Barry K."/>
            <person name="Bills G."/>
            <person name="Bluhm B."/>
            <person name="Cannon C."/>
            <person name="Castanera R."/>
            <person name="Culley D."/>
            <person name="Daum C."/>
            <person name="Ezra D."/>
            <person name="Gonzalez J."/>
            <person name="Henrissat B."/>
            <person name="Kuo A."/>
            <person name="Liang C."/>
            <person name="Lipzen A."/>
            <person name="Lutzoni F."/>
            <person name="Magnuson J."/>
            <person name="Mondo S."/>
            <person name="Nolan M."/>
            <person name="Ohm R."/>
            <person name="Pangilinan J."/>
            <person name="Park H.-J."/>
            <person name="Ramirez L."/>
            <person name="Alfaro M."/>
            <person name="Sun H."/>
            <person name="Tritt A."/>
            <person name="Yoshinaga Y."/>
            <person name="Zwiers L.-H."/>
            <person name="Turgeon B."/>
            <person name="Goodwin S."/>
            <person name="Spatafora J."/>
            <person name="Crous P."/>
            <person name="Grigoriev I."/>
        </authorList>
    </citation>
    <scope>NUCLEOTIDE SEQUENCE</scope>
    <source>
        <strain evidence="2">CBS 110217</strain>
    </source>
</reference>
<comment type="caution">
    <text evidence="2">The sequence shown here is derived from an EMBL/GenBank/DDBJ whole genome shotgun (WGS) entry which is preliminary data.</text>
</comment>
<dbReference type="AlphaFoldDB" id="A0A9P4H076"/>
<feature type="compositionally biased region" description="Polar residues" evidence="1">
    <location>
        <begin position="92"/>
        <end position="110"/>
    </location>
</feature>
<evidence type="ECO:0000313" key="2">
    <source>
        <dbReference type="EMBL" id="KAF2025225.1"/>
    </source>
</evidence>
<protein>
    <submittedName>
        <fullName evidence="2">Uncharacterized protein</fullName>
    </submittedName>
</protein>
<gene>
    <name evidence="2" type="ORF">EK21DRAFT_76931</name>
</gene>